<evidence type="ECO:0000256" key="1">
    <source>
        <dbReference type="SAM" id="MobiDB-lite"/>
    </source>
</evidence>
<reference evidence="2 3" key="1">
    <citation type="submission" date="2020-04" db="EMBL/GenBank/DDBJ databases">
        <title>CFH 90308 Microbacterium sp.</title>
        <authorList>
            <person name="Nie G."/>
            <person name="Ming H."/>
            <person name="Xia T."/>
        </authorList>
    </citation>
    <scope>NUCLEOTIDE SEQUENCE [LARGE SCALE GENOMIC DNA]</scope>
    <source>
        <strain evidence="2 3">CFH 90308</strain>
    </source>
</reference>
<comment type="caution">
    <text evidence="2">The sequence shown here is derived from an EMBL/GenBank/DDBJ whole genome shotgun (WGS) entry which is preliminary data.</text>
</comment>
<evidence type="ECO:0000313" key="2">
    <source>
        <dbReference type="EMBL" id="NLP85302.1"/>
    </source>
</evidence>
<dbReference type="Proteomes" id="UP001429745">
    <property type="component" value="Unassembled WGS sequence"/>
</dbReference>
<name>A0ABX1KE35_9MICO</name>
<evidence type="ECO:0000313" key="3">
    <source>
        <dbReference type="Proteomes" id="UP001429745"/>
    </source>
</evidence>
<feature type="compositionally biased region" description="Basic and acidic residues" evidence="1">
    <location>
        <begin position="278"/>
        <end position="287"/>
    </location>
</feature>
<keyword evidence="3" id="KW-1185">Reference proteome</keyword>
<gene>
    <name evidence="2" type="ORF">HF576_15750</name>
</gene>
<sequence>MGPATAVRVVLVGGHESSDGADLVRFEDVGERVSVAAPGRGLHNALTAFLDDGETVVVLPMTFGRNPTMVADTAKTLKWLAPRHPGRLALAAPFGQPDHLIAWLRTAANRARSVDIDTALLIVAPRSNTFDEAELHRIAYLVAAHGALPEVAVAIADDADTLSGAVQRLRRLGATRVAAVPAGFAESLPVTDAEDLAPLMSHSAVRRVVRTRVADALTALAAGSDGIDQGLAADHGHGYAHSHAFEESQGHGHSHSHPHPHTHADGAAHTHGHPHEHHPHEHHQLQH</sequence>
<feature type="region of interest" description="Disordered" evidence="1">
    <location>
        <begin position="244"/>
        <end position="287"/>
    </location>
</feature>
<organism evidence="2 3">
    <name type="scientific">Microbacterium salsuginis</name>
    <dbReference type="NCBI Taxonomy" id="2722803"/>
    <lineage>
        <taxon>Bacteria</taxon>
        <taxon>Bacillati</taxon>
        <taxon>Actinomycetota</taxon>
        <taxon>Actinomycetes</taxon>
        <taxon>Micrococcales</taxon>
        <taxon>Microbacteriaceae</taxon>
        <taxon>Microbacterium</taxon>
    </lineage>
</organism>
<dbReference type="EMBL" id="JABACI010000004">
    <property type="protein sequence ID" value="NLP85302.1"/>
    <property type="molecule type" value="Genomic_DNA"/>
</dbReference>
<proteinExistence type="predicted"/>
<feature type="compositionally biased region" description="Basic residues" evidence="1">
    <location>
        <begin position="252"/>
        <end position="261"/>
    </location>
</feature>
<dbReference type="RefSeq" id="WP_168913719.1">
    <property type="nucleotide sequence ID" value="NZ_JABACI010000004.1"/>
</dbReference>
<protein>
    <submittedName>
        <fullName evidence="2">Cobalamin biosynthesis protein CbiX</fullName>
    </submittedName>
</protein>
<accession>A0ABX1KE35</accession>